<organism evidence="10">
    <name type="scientific">Hyalella azteca</name>
    <name type="common">Amphipod</name>
    <dbReference type="NCBI Taxonomy" id="294128"/>
    <lineage>
        <taxon>Eukaryota</taxon>
        <taxon>Metazoa</taxon>
        <taxon>Ecdysozoa</taxon>
        <taxon>Arthropoda</taxon>
        <taxon>Crustacea</taxon>
        <taxon>Multicrustacea</taxon>
        <taxon>Malacostraca</taxon>
        <taxon>Eumalacostraca</taxon>
        <taxon>Peracarida</taxon>
        <taxon>Amphipoda</taxon>
        <taxon>Senticaudata</taxon>
        <taxon>Talitrida</taxon>
        <taxon>Talitroidea</taxon>
        <taxon>Hyalellidae</taxon>
        <taxon>Hyalella</taxon>
    </lineage>
</organism>
<evidence type="ECO:0000256" key="3">
    <source>
        <dbReference type="ARBA" id="ARBA00022801"/>
    </source>
</evidence>
<reference evidence="10" key="2">
    <citation type="journal article" date="2018" name="Environ. Sci. Technol.">
        <title>The Toxicogenome of Hyalella azteca: A Model for Sediment Ecotoxicology and Evolutionary Toxicology.</title>
        <authorList>
            <person name="Poynton H.C."/>
            <person name="Hasenbein S."/>
            <person name="Benoit J.B."/>
            <person name="Sepulveda M.S."/>
            <person name="Poelchau M.F."/>
            <person name="Hughes D.S.T."/>
            <person name="Murali S.C."/>
            <person name="Chen S."/>
            <person name="Glastad K.M."/>
            <person name="Goodisman M.A.D."/>
            <person name="Werren J.H."/>
            <person name="Vineis J.H."/>
            <person name="Bowen J.L."/>
            <person name="Friedrich M."/>
            <person name="Jones J."/>
            <person name="Robertson H.M."/>
            <person name="Feyereisen R."/>
            <person name="Mechler-Hickson A."/>
            <person name="Mathers N."/>
            <person name="Lee C.E."/>
            <person name="Colbourne J.K."/>
            <person name="Biales A."/>
            <person name="Johnston J.S."/>
            <person name="Wellborn G.A."/>
            <person name="Rosendale A.J."/>
            <person name="Cridge A.G."/>
            <person name="Munoz-Torres M.C."/>
            <person name="Bain P.A."/>
            <person name="Manny A.R."/>
            <person name="Major K.M."/>
            <person name="Lambert F.N."/>
            <person name="Vulpe C.D."/>
            <person name="Tuck P."/>
            <person name="Blalock B.J."/>
            <person name="Lin Y.Y."/>
            <person name="Smith M.E."/>
            <person name="Ochoa-Acuna H."/>
            <person name="Chen M.M."/>
            <person name="Childers C.P."/>
            <person name="Qu J."/>
            <person name="Dugan S."/>
            <person name="Lee S.L."/>
            <person name="Chao H."/>
            <person name="Dinh H."/>
            <person name="Han Y."/>
            <person name="Doddapaneni H."/>
            <person name="Worley K.C."/>
            <person name="Muzny D.M."/>
            <person name="Gibbs R.A."/>
            <person name="Richards S."/>
        </authorList>
    </citation>
    <scope>NUCLEOTIDE SEQUENCE</scope>
    <source>
        <strain evidence="10">HAZT.00-mixed</strain>
        <tissue evidence="10">Whole organism</tissue>
    </source>
</reference>
<evidence type="ECO:0000313" key="10">
    <source>
        <dbReference type="EMBL" id="KAA0189382.1"/>
    </source>
</evidence>
<dbReference type="Gene3D" id="2.30.30.940">
    <property type="match status" value="1"/>
</dbReference>
<dbReference type="InterPro" id="IPR049163">
    <property type="entry name" value="Pif1-like_2B_dom"/>
</dbReference>
<dbReference type="AlphaFoldDB" id="A0A6A0GV56"/>
<evidence type="ECO:0000256" key="5">
    <source>
        <dbReference type="ARBA" id="ARBA00022840"/>
    </source>
</evidence>
<evidence type="ECO:0000256" key="4">
    <source>
        <dbReference type="ARBA" id="ARBA00022806"/>
    </source>
</evidence>
<accession>A0A6A0GV56</accession>
<keyword evidence="6" id="KW-0238">DNA-binding</keyword>
<dbReference type="PANTHER" id="PTHR47642:SF5">
    <property type="entry name" value="ATP-DEPENDENT DNA HELICASE"/>
    <property type="match status" value="1"/>
</dbReference>
<evidence type="ECO:0000259" key="9">
    <source>
        <dbReference type="Pfam" id="PF21530"/>
    </source>
</evidence>
<dbReference type="Proteomes" id="UP000711488">
    <property type="component" value="Unassembled WGS sequence"/>
</dbReference>
<comment type="caution">
    <text evidence="10">The sequence shown here is derived from an EMBL/GenBank/DDBJ whole genome shotgun (WGS) entry which is preliminary data.</text>
</comment>
<feature type="domain" description="DNA helicase Pif1-like 2B" evidence="9">
    <location>
        <begin position="9"/>
        <end position="49"/>
    </location>
</feature>
<evidence type="ECO:0000256" key="2">
    <source>
        <dbReference type="ARBA" id="ARBA00022763"/>
    </source>
</evidence>
<evidence type="ECO:0000256" key="8">
    <source>
        <dbReference type="ARBA" id="ARBA00023235"/>
    </source>
</evidence>
<sequence>MSKIVSDDINKTGALPKSLQIFVGAKVMLRSNINVERGLVNGSIGNITEIHWPYYRQDQVNDRDIPAVSIDFGRDGIHRIEPKCVEFPAKMNYGTVERRMLPLILCWACTAHKMQGCTVDHAVVYLAKLFEKGQAYVMLSRVRSLDGVRIERLDCQQLTGTTPCNTDALEEMERLRQYQPPNDPE</sequence>
<proteinExistence type="predicted"/>
<keyword evidence="3" id="KW-0378">Hydrolase</keyword>
<evidence type="ECO:0000256" key="7">
    <source>
        <dbReference type="ARBA" id="ARBA00023204"/>
    </source>
</evidence>
<reference evidence="10" key="1">
    <citation type="submission" date="2014-08" db="EMBL/GenBank/DDBJ databases">
        <authorList>
            <person name="Murali S."/>
            <person name="Richards S."/>
            <person name="Bandaranaike D."/>
            <person name="Bellair M."/>
            <person name="Blankenburg K."/>
            <person name="Chao H."/>
            <person name="Dinh H."/>
            <person name="Doddapaneni H."/>
            <person name="Dugan-Rocha S."/>
            <person name="Elkadiri S."/>
            <person name="Gnanaolivu R."/>
            <person name="Hughes D."/>
            <person name="Lee S."/>
            <person name="Li M."/>
            <person name="Ming W."/>
            <person name="Munidasa M."/>
            <person name="Muniz J."/>
            <person name="Nguyen L."/>
            <person name="Osuji N."/>
            <person name="Pu L.-L."/>
            <person name="Puazo M."/>
            <person name="Skinner E."/>
            <person name="Qu C."/>
            <person name="Quiroz J."/>
            <person name="Raj R."/>
            <person name="Weissenberger G."/>
            <person name="Xin Y."/>
            <person name="Zou X."/>
            <person name="Han Y."/>
            <person name="Worley K."/>
            <person name="Muzny D."/>
            <person name="Gibbs R."/>
        </authorList>
    </citation>
    <scope>NUCLEOTIDE SEQUENCE</scope>
    <source>
        <strain evidence="10">HAZT.00-mixed</strain>
        <tissue evidence="10">Whole organism</tissue>
    </source>
</reference>
<keyword evidence="1" id="KW-0547">Nucleotide-binding</keyword>
<gene>
    <name evidence="10" type="ORF">HAZT_HAZT004833</name>
</gene>
<name>A0A6A0GV56_HYAAZ</name>
<dbReference type="EMBL" id="JQDR03013566">
    <property type="protein sequence ID" value="KAA0189382.1"/>
    <property type="molecule type" value="Genomic_DNA"/>
</dbReference>
<dbReference type="InterPro" id="IPR051055">
    <property type="entry name" value="PIF1_helicase"/>
</dbReference>
<dbReference type="Pfam" id="PF21530">
    <property type="entry name" value="Pif1_2B_dom"/>
    <property type="match status" value="1"/>
</dbReference>
<evidence type="ECO:0000256" key="6">
    <source>
        <dbReference type="ARBA" id="ARBA00023125"/>
    </source>
</evidence>
<reference evidence="10" key="3">
    <citation type="submission" date="2019-06" db="EMBL/GenBank/DDBJ databases">
        <authorList>
            <person name="Poynton C."/>
            <person name="Hasenbein S."/>
            <person name="Benoit J.B."/>
            <person name="Sepulveda M.S."/>
            <person name="Poelchau M.F."/>
            <person name="Murali S.C."/>
            <person name="Chen S."/>
            <person name="Glastad K.M."/>
            <person name="Werren J.H."/>
            <person name="Vineis J.H."/>
            <person name="Bowen J.L."/>
            <person name="Friedrich M."/>
            <person name="Jones J."/>
            <person name="Robertson H.M."/>
            <person name="Feyereisen R."/>
            <person name="Mechler-Hickson A."/>
            <person name="Mathers N."/>
            <person name="Lee C.E."/>
            <person name="Colbourne J.K."/>
            <person name="Biales A."/>
            <person name="Johnston J.S."/>
            <person name="Wellborn G.A."/>
            <person name="Rosendale A.J."/>
            <person name="Cridge A.G."/>
            <person name="Munoz-Torres M.C."/>
            <person name="Bain P.A."/>
            <person name="Manny A.R."/>
            <person name="Major K.M."/>
            <person name="Lambert F.N."/>
            <person name="Vulpe C.D."/>
            <person name="Tuck P."/>
            <person name="Blalock B.J."/>
            <person name="Lin Y.-Y."/>
            <person name="Smith M.E."/>
            <person name="Ochoa-Acuna H."/>
            <person name="Chen M.-J.M."/>
            <person name="Childers C.P."/>
            <person name="Qu J."/>
            <person name="Dugan S."/>
            <person name="Lee S.L."/>
            <person name="Chao H."/>
            <person name="Dinh H."/>
            <person name="Han Y."/>
            <person name="Doddapaneni H."/>
            <person name="Worley K.C."/>
            <person name="Muzny D.M."/>
            <person name="Gibbs R.A."/>
            <person name="Richards S."/>
        </authorList>
    </citation>
    <scope>NUCLEOTIDE SEQUENCE</scope>
    <source>
        <strain evidence="10">HAZT.00-mixed</strain>
        <tissue evidence="10">Whole organism</tissue>
    </source>
</reference>
<keyword evidence="7" id="KW-0234">DNA repair</keyword>
<protein>
    <recommendedName>
        <fullName evidence="9">DNA helicase Pif1-like 2B domain-containing protein</fullName>
    </recommendedName>
</protein>
<dbReference type="InterPro" id="IPR027417">
    <property type="entry name" value="P-loop_NTPase"/>
</dbReference>
<evidence type="ECO:0000256" key="1">
    <source>
        <dbReference type="ARBA" id="ARBA00022741"/>
    </source>
</evidence>
<dbReference type="CDD" id="cd18809">
    <property type="entry name" value="SF1_C_RecD"/>
    <property type="match status" value="1"/>
</dbReference>
<keyword evidence="5" id="KW-0067">ATP-binding</keyword>
<dbReference type="SUPFAM" id="SSF52540">
    <property type="entry name" value="P-loop containing nucleoside triphosphate hydrolases"/>
    <property type="match status" value="1"/>
</dbReference>
<dbReference type="Gene3D" id="3.40.50.300">
    <property type="entry name" value="P-loop containing nucleotide triphosphate hydrolases"/>
    <property type="match status" value="1"/>
</dbReference>
<keyword evidence="4" id="KW-0347">Helicase</keyword>
<keyword evidence="8" id="KW-0413">Isomerase</keyword>
<keyword evidence="2" id="KW-0227">DNA damage</keyword>
<dbReference type="PANTHER" id="PTHR47642">
    <property type="entry name" value="ATP-DEPENDENT DNA HELICASE"/>
    <property type="match status" value="1"/>
</dbReference>